<accession>A0AA36FPR1</accession>
<feature type="region of interest" description="Disordered" evidence="1">
    <location>
        <begin position="1"/>
        <end position="20"/>
    </location>
</feature>
<feature type="compositionally biased region" description="Low complexity" evidence="1">
    <location>
        <begin position="64"/>
        <end position="81"/>
    </location>
</feature>
<feature type="compositionally biased region" description="Basic and acidic residues" evidence="1">
    <location>
        <begin position="1"/>
        <end position="11"/>
    </location>
</feature>
<feature type="compositionally biased region" description="Acidic residues" evidence="1">
    <location>
        <begin position="578"/>
        <end position="609"/>
    </location>
</feature>
<sequence length="609" mass="68226">SRKPESRRNANETDDEGWGWTVGLGAALVGAAAWGAASWYNSRNEEAQPRSHVQTSAPIRHVHTPTYTPAEPAQTAEAPPTAEEEETFLADDYNGWEHPGNCTSRARKSEAIQQYRDAVESRIYAPRRNGRAGAALTRLEAIIQFDKHKRENGEAARQAFKKRSLLEVPMPSGFESTCAILDNNEYQGLLHTILRHSPEWKDFAPGYANIYQRLSEQTRAAISKIAHLPDNEQKRAQQMIKEFKKSLGTMPANDCKTLQNLQGIIYDYLCKTINIWNYAGEGANPSDFVQFFFQESGNASIGYMVVCISKTVDALSSCLTSILRQRPTMAYATIHADDDDAFLADLYGERPALWEHPPIPIALQQAGARVSTELFPAFSVEQAKERFRAHKRENAGEARETLKTAGLLVEFWITGAPEGSCIRSFVITRSGAPEATRDKIDEISAIPDDKIYRAKKLTQQYLSTTLVGEDCIALQRLQSMIYEYILKNAVEANYRDSGINPNGYDQYYFEVGTGRSKRRYMAICLAEQTDDAVENFNDPRGIRTIITIFFVQHVTYTERVLKKVEAERDGSEGSDTAADADDDDGDTNDDDDDDDDNDDDDDDDVDDDV</sequence>
<gene>
    <name evidence="2" type="ORF">MSPICULIGERA_LOCUS1430</name>
</gene>
<dbReference type="Proteomes" id="UP001177023">
    <property type="component" value="Unassembled WGS sequence"/>
</dbReference>
<evidence type="ECO:0000256" key="1">
    <source>
        <dbReference type="SAM" id="MobiDB-lite"/>
    </source>
</evidence>
<feature type="region of interest" description="Disordered" evidence="1">
    <location>
        <begin position="45"/>
        <end position="84"/>
    </location>
</feature>
<feature type="non-terminal residue" evidence="2">
    <location>
        <position position="609"/>
    </location>
</feature>
<reference evidence="2" key="1">
    <citation type="submission" date="2023-06" db="EMBL/GenBank/DDBJ databases">
        <authorList>
            <person name="Delattre M."/>
        </authorList>
    </citation>
    <scope>NUCLEOTIDE SEQUENCE</scope>
    <source>
        <strain evidence="2">AF72</strain>
    </source>
</reference>
<name>A0AA36FPR1_9BILA</name>
<feature type="non-terminal residue" evidence="2">
    <location>
        <position position="1"/>
    </location>
</feature>
<dbReference type="EMBL" id="CATQJA010000407">
    <property type="protein sequence ID" value="CAJ0560004.1"/>
    <property type="molecule type" value="Genomic_DNA"/>
</dbReference>
<organism evidence="2 3">
    <name type="scientific">Mesorhabditis spiculigera</name>
    <dbReference type="NCBI Taxonomy" id="96644"/>
    <lineage>
        <taxon>Eukaryota</taxon>
        <taxon>Metazoa</taxon>
        <taxon>Ecdysozoa</taxon>
        <taxon>Nematoda</taxon>
        <taxon>Chromadorea</taxon>
        <taxon>Rhabditida</taxon>
        <taxon>Rhabditina</taxon>
        <taxon>Rhabditomorpha</taxon>
        <taxon>Rhabditoidea</taxon>
        <taxon>Rhabditidae</taxon>
        <taxon>Mesorhabditinae</taxon>
        <taxon>Mesorhabditis</taxon>
    </lineage>
</organism>
<proteinExistence type="predicted"/>
<evidence type="ECO:0000313" key="2">
    <source>
        <dbReference type="EMBL" id="CAJ0560004.1"/>
    </source>
</evidence>
<feature type="region of interest" description="Disordered" evidence="1">
    <location>
        <begin position="564"/>
        <end position="609"/>
    </location>
</feature>
<protein>
    <submittedName>
        <fullName evidence="2">Uncharacterized protein</fullName>
    </submittedName>
</protein>
<evidence type="ECO:0000313" key="3">
    <source>
        <dbReference type="Proteomes" id="UP001177023"/>
    </source>
</evidence>
<comment type="caution">
    <text evidence="2">The sequence shown here is derived from an EMBL/GenBank/DDBJ whole genome shotgun (WGS) entry which is preliminary data.</text>
</comment>
<keyword evidence="3" id="KW-1185">Reference proteome</keyword>
<dbReference type="AlphaFoldDB" id="A0AA36FPR1"/>